<name>A0A6N7PJ14_9BACT</name>
<dbReference type="RefSeq" id="WP_153818841.1">
    <property type="nucleotide sequence ID" value="NZ_WJIE01000002.1"/>
</dbReference>
<keyword evidence="2" id="KW-1185">Reference proteome</keyword>
<sequence>MTRRHLDKLLGMIIATTALGARGIACGPCPDNVTVIPLLPPSSDGGVEDAGDWIAQECERKCANGISCVPTSITQEGGETIPAIECTQMSDCSAGRRPLGYGGPGKGLSTRGLATPGAWLAHAAELEAASVIAFRELRRDLAALGAPRRLLRAASRAGAEERRHTRKARSLARRYGARMRTLPAGATRRISLEELAAHNAAEGCVREAFGALVARWQATFAKDAEVRGVMARIAEDEARHAALAFEIDAWAKRRLDPAARSRVEAARREAARGLLSPRARDAGRDEALGVLGLPDAAAAQALAERFVVAIGIDVAA</sequence>
<evidence type="ECO:0008006" key="3">
    <source>
        <dbReference type="Google" id="ProtNLM"/>
    </source>
</evidence>
<proteinExistence type="predicted"/>
<comment type="caution">
    <text evidence="1">The sequence shown here is derived from an EMBL/GenBank/DDBJ whole genome shotgun (WGS) entry which is preliminary data.</text>
</comment>
<reference evidence="1 2" key="1">
    <citation type="submission" date="2019-10" db="EMBL/GenBank/DDBJ databases">
        <title>A soil myxobacterium in the family Polyangiaceae.</title>
        <authorList>
            <person name="Li Y."/>
            <person name="Wang J."/>
        </authorList>
    </citation>
    <scope>NUCLEOTIDE SEQUENCE [LARGE SCALE GENOMIC DNA]</scope>
    <source>
        <strain evidence="1 2">DSM 14734</strain>
    </source>
</reference>
<dbReference type="EMBL" id="WJIE01000002">
    <property type="protein sequence ID" value="MRG91999.1"/>
    <property type="molecule type" value="Genomic_DNA"/>
</dbReference>
<accession>A0A6N7PJ14</accession>
<dbReference type="SUPFAM" id="SSF47240">
    <property type="entry name" value="Ferritin-like"/>
    <property type="match status" value="1"/>
</dbReference>
<organism evidence="1 2">
    <name type="scientific">Polyangium spumosum</name>
    <dbReference type="NCBI Taxonomy" id="889282"/>
    <lineage>
        <taxon>Bacteria</taxon>
        <taxon>Pseudomonadati</taxon>
        <taxon>Myxococcota</taxon>
        <taxon>Polyangia</taxon>
        <taxon>Polyangiales</taxon>
        <taxon>Polyangiaceae</taxon>
        <taxon>Polyangium</taxon>
    </lineage>
</organism>
<dbReference type="Proteomes" id="UP000440224">
    <property type="component" value="Unassembled WGS sequence"/>
</dbReference>
<dbReference type="OrthoDB" id="5497493at2"/>
<dbReference type="InterPro" id="IPR009078">
    <property type="entry name" value="Ferritin-like_SF"/>
</dbReference>
<gene>
    <name evidence="1" type="ORF">GF068_08685</name>
</gene>
<dbReference type="CDD" id="cd00657">
    <property type="entry name" value="Ferritin_like"/>
    <property type="match status" value="1"/>
</dbReference>
<protein>
    <recommendedName>
        <fullName evidence="3">Ferritin-like domain-containing protein</fullName>
    </recommendedName>
</protein>
<evidence type="ECO:0000313" key="2">
    <source>
        <dbReference type="Proteomes" id="UP000440224"/>
    </source>
</evidence>
<dbReference type="AlphaFoldDB" id="A0A6N7PJ14"/>
<evidence type="ECO:0000313" key="1">
    <source>
        <dbReference type="EMBL" id="MRG91999.1"/>
    </source>
</evidence>